<dbReference type="Gene3D" id="3.30.2350.10">
    <property type="entry name" value="Pseudouridine synthase"/>
    <property type="match status" value="1"/>
</dbReference>
<dbReference type="SUPFAM" id="SSF55174">
    <property type="entry name" value="Alpha-L RNA-binding motif"/>
    <property type="match status" value="1"/>
</dbReference>
<dbReference type="InterPro" id="IPR020103">
    <property type="entry name" value="PsdUridine_synth_cat_dom_sf"/>
</dbReference>
<dbReference type="PANTHER" id="PTHR21600:SF44">
    <property type="entry name" value="RIBOSOMAL LARGE SUBUNIT PSEUDOURIDINE SYNTHASE D"/>
    <property type="match status" value="1"/>
</dbReference>
<evidence type="ECO:0000313" key="4">
    <source>
        <dbReference type="EMBL" id="SVC36718.1"/>
    </source>
</evidence>
<dbReference type="PROSITE" id="PS01129">
    <property type="entry name" value="PSI_RLU"/>
    <property type="match status" value="1"/>
</dbReference>
<dbReference type="InterPro" id="IPR050188">
    <property type="entry name" value="RluA_PseudoU_synthase"/>
</dbReference>
<gene>
    <name evidence="4" type="ORF">METZ01_LOCUS289572</name>
</gene>
<comment type="similarity">
    <text evidence="1">Belongs to the pseudouridine synthase RluA family.</text>
</comment>
<dbReference type="GO" id="GO:0003723">
    <property type="term" value="F:RNA binding"/>
    <property type="evidence" value="ECO:0007669"/>
    <property type="project" value="InterPro"/>
</dbReference>
<dbReference type="SUPFAM" id="SSF55120">
    <property type="entry name" value="Pseudouridine synthase"/>
    <property type="match status" value="1"/>
</dbReference>
<dbReference type="InterPro" id="IPR006225">
    <property type="entry name" value="PsdUridine_synth_RluC/D"/>
</dbReference>
<dbReference type="PROSITE" id="PS50889">
    <property type="entry name" value="S4"/>
    <property type="match status" value="1"/>
</dbReference>
<dbReference type="AlphaFoldDB" id="A0A382LIV4"/>
<dbReference type="EMBL" id="UINC01087394">
    <property type="protein sequence ID" value="SVC36718.1"/>
    <property type="molecule type" value="Genomic_DNA"/>
</dbReference>
<dbReference type="GO" id="GO:0000455">
    <property type="term" value="P:enzyme-directed rRNA pseudouridine synthesis"/>
    <property type="evidence" value="ECO:0007669"/>
    <property type="project" value="TreeGrafter"/>
</dbReference>
<evidence type="ECO:0000259" key="3">
    <source>
        <dbReference type="Pfam" id="PF00849"/>
    </source>
</evidence>
<name>A0A382LIV4_9ZZZZ</name>
<dbReference type="CDD" id="cd00165">
    <property type="entry name" value="S4"/>
    <property type="match status" value="1"/>
</dbReference>
<sequence>MIPVDAAGQRLDKVLASLFPPYSRSQLQSWLREGRMTMEGSIPSQRQIVRGGERLHLLVPKEAPQEWQPQSLPLQVVYEDSEIVVIDKPAGLVVHPGAGNPDATLANTILHHYPENRMLARAGIVHRLDKGTTGLLVVARTESARQKLIEDLEARTIHRHYLALVHGRPVAGGKVDEPIGRHLKDRRRMAVSNKGKPAVTH</sequence>
<accession>A0A382LIV4</accession>
<dbReference type="InterPro" id="IPR006145">
    <property type="entry name" value="PsdUridine_synth_RsuA/RluA"/>
</dbReference>
<dbReference type="Gene3D" id="3.10.290.10">
    <property type="entry name" value="RNA-binding S4 domain"/>
    <property type="match status" value="1"/>
</dbReference>
<dbReference type="GO" id="GO:0009982">
    <property type="term" value="F:pseudouridine synthase activity"/>
    <property type="evidence" value="ECO:0007669"/>
    <property type="project" value="InterPro"/>
</dbReference>
<dbReference type="Pfam" id="PF00849">
    <property type="entry name" value="PseudoU_synth_2"/>
    <property type="match status" value="1"/>
</dbReference>
<dbReference type="PANTHER" id="PTHR21600">
    <property type="entry name" value="MITOCHONDRIAL RNA PSEUDOURIDINE SYNTHASE"/>
    <property type="match status" value="1"/>
</dbReference>
<dbReference type="NCBIfam" id="TIGR00005">
    <property type="entry name" value="rluA_subfam"/>
    <property type="match status" value="1"/>
</dbReference>
<protein>
    <recommendedName>
        <fullName evidence="3">Pseudouridine synthase RsuA/RluA-like domain-containing protein</fullName>
    </recommendedName>
</protein>
<keyword evidence="2" id="KW-0413">Isomerase</keyword>
<dbReference type="InterPro" id="IPR036986">
    <property type="entry name" value="S4_RNA-bd_sf"/>
</dbReference>
<feature type="domain" description="Pseudouridine synthase RsuA/RluA-like" evidence="3">
    <location>
        <begin position="83"/>
        <end position="200"/>
    </location>
</feature>
<feature type="non-terminal residue" evidence="4">
    <location>
        <position position="201"/>
    </location>
</feature>
<dbReference type="CDD" id="cd02869">
    <property type="entry name" value="PseudoU_synth_RluA_like"/>
    <property type="match status" value="1"/>
</dbReference>
<evidence type="ECO:0000256" key="1">
    <source>
        <dbReference type="ARBA" id="ARBA00010876"/>
    </source>
</evidence>
<organism evidence="4">
    <name type="scientific">marine metagenome</name>
    <dbReference type="NCBI Taxonomy" id="408172"/>
    <lineage>
        <taxon>unclassified sequences</taxon>
        <taxon>metagenomes</taxon>
        <taxon>ecological metagenomes</taxon>
    </lineage>
</organism>
<reference evidence="4" key="1">
    <citation type="submission" date="2018-05" db="EMBL/GenBank/DDBJ databases">
        <authorList>
            <person name="Lanie J.A."/>
            <person name="Ng W.-L."/>
            <person name="Kazmierczak K.M."/>
            <person name="Andrzejewski T.M."/>
            <person name="Davidsen T.M."/>
            <person name="Wayne K.J."/>
            <person name="Tettelin H."/>
            <person name="Glass J.I."/>
            <person name="Rusch D."/>
            <person name="Podicherti R."/>
            <person name="Tsui H.-C.T."/>
            <person name="Winkler M.E."/>
        </authorList>
    </citation>
    <scope>NUCLEOTIDE SEQUENCE</scope>
</reference>
<dbReference type="InterPro" id="IPR006224">
    <property type="entry name" value="PsdUridine_synth_RluA-like_CS"/>
</dbReference>
<evidence type="ECO:0000256" key="2">
    <source>
        <dbReference type="ARBA" id="ARBA00023235"/>
    </source>
</evidence>
<proteinExistence type="inferred from homology"/>